<dbReference type="KEGG" id="kmx:KLMA_20160"/>
<evidence type="ECO:0000313" key="1">
    <source>
        <dbReference type="EMBL" id="BAO38618.1"/>
    </source>
</evidence>
<gene>
    <name evidence="1" type="primary">MTC2</name>
    <name evidence="1" type="ORF">KLMA_20160</name>
</gene>
<accession>W0T6C6</accession>
<evidence type="ECO:0000313" key="2">
    <source>
        <dbReference type="Proteomes" id="UP000065495"/>
    </source>
</evidence>
<dbReference type="GeneID" id="34714641"/>
<reference evidence="1 2" key="1">
    <citation type="journal article" date="2015" name="Biotechnol. Biofuels">
        <title>Genetic basis of the highly efficient yeast Kluyveromyces marxianus: complete genome sequence and transcriptome analyses.</title>
        <authorList>
            <person name="Lertwattanasakul N."/>
            <person name="Kosaka T."/>
            <person name="Hosoyama A."/>
            <person name="Suzuki Y."/>
            <person name="Rodrussamee N."/>
            <person name="Matsutani M."/>
            <person name="Murata M."/>
            <person name="Fujimoto N."/>
            <person name="Suprayogi"/>
            <person name="Tsuchikane K."/>
            <person name="Limtong S."/>
            <person name="Fujita N."/>
            <person name="Yamada M."/>
        </authorList>
    </citation>
    <scope>NUCLEOTIDE SEQUENCE [LARGE SCALE GENOMIC DNA]</scope>
    <source>
        <strain evidence="2">DMKU3-1042 / BCC 29191 / NBRC 104275</strain>
    </source>
</reference>
<organism evidence="1 2">
    <name type="scientific">Kluyveromyces marxianus (strain DMKU3-1042 / BCC 29191 / NBRC 104275)</name>
    <name type="common">Yeast</name>
    <name type="synonym">Candida kefyr</name>
    <dbReference type="NCBI Taxonomy" id="1003335"/>
    <lineage>
        <taxon>Eukaryota</taxon>
        <taxon>Fungi</taxon>
        <taxon>Dikarya</taxon>
        <taxon>Ascomycota</taxon>
        <taxon>Saccharomycotina</taxon>
        <taxon>Saccharomycetes</taxon>
        <taxon>Saccharomycetales</taxon>
        <taxon>Saccharomycetaceae</taxon>
        <taxon>Kluyveromyces</taxon>
    </lineage>
</organism>
<dbReference type="EMBL" id="AP012214">
    <property type="protein sequence ID" value="BAO38618.1"/>
    <property type="molecule type" value="Genomic_DNA"/>
</dbReference>
<sequence>MSLASLSYGVQTAVALKRHVVCFTGSEEPPNTELIAQLVSPVACEVYSGPLEAMAMCMDQGEDVNSNSNSNSNSYSNSSSSRSGVLLYIIQFPGDSNELDSESQSDFAHWLYRCFQNGVAVILVCQHDPNMIPYLRHQFWYACGESIGESEPMALDSTALLNNVHVHHTIKRYILDLIVHLRMHRLSRPSQGGGAHSRSLADMMLLCKWIALQSKCSFVTPDMVQIACQRYFPWHLQLIESSREDPSVMYGSREDLVDELISKFDTFGLKMQKEYNNPLFKQLCVVQSVMKNVIPAT</sequence>
<dbReference type="AlphaFoldDB" id="W0T6C6"/>
<dbReference type="Proteomes" id="UP000065495">
    <property type="component" value="Chromosome 2"/>
</dbReference>
<dbReference type="VEuPathDB" id="FungiDB:KLMA_20160"/>
<name>W0T6C6_KLUMD</name>
<evidence type="ECO:0008006" key="3">
    <source>
        <dbReference type="Google" id="ProtNLM"/>
    </source>
</evidence>
<dbReference type="OrthoDB" id="5582146at2759"/>
<dbReference type="Gene3D" id="1.10.8.80">
    <property type="entry name" value="Magnesium chelatase subunit I, C-Terminal domain"/>
    <property type="match status" value="1"/>
</dbReference>
<proteinExistence type="predicted"/>
<protein>
    <recommendedName>
        <fullName evidence="3">Maintenance of telomere capping protein 2</fullName>
    </recommendedName>
</protein>
<dbReference type="RefSeq" id="XP_022674496.1">
    <property type="nucleotide sequence ID" value="XM_022822701.1"/>
</dbReference>